<name>A0A7W6GTP0_9RHOB</name>
<evidence type="ECO:0000313" key="2">
    <source>
        <dbReference type="Proteomes" id="UP000541426"/>
    </source>
</evidence>
<accession>A0A7W6GTP0</accession>
<evidence type="ECO:0000313" key="1">
    <source>
        <dbReference type="EMBL" id="MBB3985429.1"/>
    </source>
</evidence>
<gene>
    <name evidence="1" type="ORF">GGQ68_001762</name>
</gene>
<proteinExistence type="predicted"/>
<dbReference type="AlphaFoldDB" id="A0A7W6GTP0"/>
<protein>
    <submittedName>
        <fullName evidence="1">Uncharacterized protein</fullName>
    </submittedName>
</protein>
<dbReference type="EMBL" id="JACIEJ010000004">
    <property type="protein sequence ID" value="MBB3985429.1"/>
    <property type="molecule type" value="Genomic_DNA"/>
</dbReference>
<reference evidence="1 2" key="1">
    <citation type="submission" date="2020-08" db="EMBL/GenBank/DDBJ databases">
        <title>Genomic Encyclopedia of Type Strains, Phase IV (KMG-IV): sequencing the most valuable type-strain genomes for metagenomic binning, comparative biology and taxonomic classification.</title>
        <authorList>
            <person name="Goeker M."/>
        </authorList>
    </citation>
    <scope>NUCLEOTIDE SEQUENCE [LARGE SCALE GENOMIC DNA]</scope>
    <source>
        <strain evidence="1 2">DSM 102235</strain>
    </source>
</reference>
<sequence>MLDNDTRSDLDCRETISAIIGAFIDIAFGRSATDLAQEAAKENIELSQTISSFHRNRTKTKEEKN</sequence>
<keyword evidence="2" id="KW-1185">Reference proteome</keyword>
<comment type="caution">
    <text evidence="1">The sequence shown here is derived from an EMBL/GenBank/DDBJ whole genome shotgun (WGS) entry which is preliminary data.</text>
</comment>
<dbReference type="Proteomes" id="UP000541426">
    <property type="component" value="Unassembled WGS sequence"/>
</dbReference>
<organism evidence="1 2">
    <name type="scientific">Sagittula marina</name>
    <dbReference type="NCBI Taxonomy" id="943940"/>
    <lineage>
        <taxon>Bacteria</taxon>
        <taxon>Pseudomonadati</taxon>
        <taxon>Pseudomonadota</taxon>
        <taxon>Alphaproteobacteria</taxon>
        <taxon>Rhodobacterales</taxon>
        <taxon>Roseobacteraceae</taxon>
        <taxon>Sagittula</taxon>
    </lineage>
</organism>